<evidence type="ECO:0000313" key="2">
    <source>
        <dbReference type="Proteomes" id="UP000824890"/>
    </source>
</evidence>
<organism evidence="1 2">
    <name type="scientific">Brassica napus</name>
    <name type="common">Rape</name>
    <dbReference type="NCBI Taxonomy" id="3708"/>
    <lineage>
        <taxon>Eukaryota</taxon>
        <taxon>Viridiplantae</taxon>
        <taxon>Streptophyta</taxon>
        <taxon>Embryophyta</taxon>
        <taxon>Tracheophyta</taxon>
        <taxon>Spermatophyta</taxon>
        <taxon>Magnoliopsida</taxon>
        <taxon>eudicotyledons</taxon>
        <taxon>Gunneridae</taxon>
        <taxon>Pentapetalae</taxon>
        <taxon>rosids</taxon>
        <taxon>malvids</taxon>
        <taxon>Brassicales</taxon>
        <taxon>Brassicaceae</taxon>
        <taxon>Brassiceae</taxon>
        <taxon>Brassica</taxon>
    </lineage>
</organism>
<proteinExistence type="predicted"/>
<evidence type="ECO:0000313" key="1">
    <source>
        <dbReference type="EMBL" id="KAH0841395.1"/>
    </source>
</evidence>
<keyword evidence="2" id="KW-1185">Reference proteome</keyword>
<comment type="caution">
    <text evidence="1">The sequence shown here is derived from an EMBL/GenBank/DDBJ whole genome shotgun (WGS) entry which is preliminary data.</text>
</comment>
<protein>
    <submittedName>
        <fullName evidence="1">Uncharacterized protein</fullName>
    </submittedName>
</protein>
<accession>A0ABQ7WZC3</accession>
<dbReference type="Proteomes" id="UP000824890">
    <property type="component" value="Unassembled WGS sequence"/>
</dbReference>
<sequence>MGRAPCCDKANVKKGLGLLKKMQSSKITSRVVAQEATGSLCLRRLV</sequence>
<reference evidence="1 2" key="1">
    <citation type="submission" date="2021-05" db="EMBL/GenBank/DDBJ databases">
        <title>Genome Assembly of Synthetic Allotetraploid Brassica napus Reveals Homoeologous Exchanges between Subgenomes.</title>
        <authorList>
            <person name="Davis J.T."/>
        </authorList>
    </citation>
    <scope>NUCLEOTIDE SEQUENCE [LARGE SCALE GENOMIC DNA]</scope>
    <source>
        <strain evidence="2">cv. Da-Ae</strain>
        <tissue evidence="1">Seedling</tissue>
    </source>
</reference>
<name>A0ABQ7WZC3_BRANA</name>
<gene>
    <name evidence="1" type="ORF">HID58_092226</name>
</gene>
<dbReference type="EMBL" id="JAGKQM010002980">
    <property type="protein sequence ID" value="KAH0841395.1"/>
    <property type="molecule type" value="Genomic_DNA"/>
</dbReference>